<dbReference type="InterPro" id="IPR000086">
    <property type="entry name" value="NUDIX_hydrolase_dom"/>
</dbReference>
<dbReference type="InterPro" id="IPR036390">
    <property type="entry name" value="WH_DNA-bd_sf"/>
</dbReference>
<organism evidence="2 3">
    <name type="scientific">Propionibacterium cyclohexanicum</name>
    <dbReference type="NCBI Taxonomy" id="64702"/>
    <lineage>
        <taxon>Bacteria</taxon>
        <taxon>Bacillati</taxon>
        <taxon>Actinomycetota</taxon>
        <taxon>Actinomycetes</taxon>
        <taxon>Propionibacteriales</taxon>
        <taxon>Propionibacteriaceae</taxon>
        <taxon>Propionibacterium</taxon>
    </lineage>
</organism>
<accession>A0A1H9Q5F7</accession>
<dbReference type="CDD" id="cd18873">
    <property type="entry name" value="NUDIX_NadM_like"/>
    <property type="match status" value="1"/>
</dbReference>
<dbReference type="Gene3D" id="1.10.10.10">
    <property type="entry name" value="Winged helix-like DNA-binding domain superfamily/Winged helix DNA-binding domain"/>
    <property type="match status" value="1"/>
</dbReference>
<feature type="domain" description="Nudix hydrolase" evidence="1">
    <location>
        <begin position="32"/>
        <end position="163"/>
    </location>
</feature>
<protein>
    <submittedName>
        <fullName evidence="2">ADP-ribose pyrophosphatase YjhB, NUDIX family</fullName>
    </submittedName>
</protein>
<reference evidence="2 3" key="1">
    <citation type="submission" date="2016-10" db="EMBL/GenBank/DDBJ databases">
        <authorList>
            <person name="de Groot N.N."/>
        </authorList>
    </citation>
    <scope>NUCLEOTIDE SEQUENCE [LARGE SCALE GENOMIC DNA]</scope>
    <source>
        <strain evidence="2 3">DSM 16859</strain>
    </source>
</reference>
<sequence>MSSYRLRVDNALRQYHAAVRTLPFRDTSGVAKYRHEVLAVVLRVCTGGSPRLEVLAWQRHHEPFEGRWALPSGPVEVDETMDAAMERHLATKLDLTTVRHSEQLASFSAPLRDPAERTIATAYLGLVAEHTEVSGEEVGWFATDRLPAMAFDHGEVVALAARRLQGKISYSNIAFALAPEEFTLAALREIYIGVLRHDVDVTNLSRVLSRRGQIEPTGRLVAPGDKGGRPARSYRFVERRLRITDPFAVLRAGGSPSSQGHRGAPGSH</sequence>
<dbReference type="SUPFAM" id="SSF55811">
    <property type="entry name" value="Nudix"/>
    <property type="match status" value="1"/>
</dbReference>
<evidence type="ECO:0000313" key="3">
    <source>
        <dbReference type="Proteomes" id="UP000198815"/>
    </source>
</evidence>
<dbReference type="Proteomes" id="UP000198815">
    <property type="component" value="Unassembled WGS sequence"/>
</dbReference>
<dbReference type="InterPro" id="IPR015797">
    <property type="entry name" value="NUDIX_hydrolase-like_dom_sf"/>
</dbReference>
<name>A0A1H9Q5F7_9ACTN</name>
<dbReference type="EMBL" id="FOGZ01000002">
    <property type="protein sequence ID" value="SER55796.1"/>
    <property type="molecule type" value="Genomic_DNA"/>
</dbReference>
<keyword evidence="3" id="KW-1185">Reference proteome</keyword>
<gene>
    <name evidence="2" type="ORF">SAMN05443377_102148</name>
</gene>
<dbReference type="STRING" id="64702.SAMN05443377_102148"/>
<evidence type="ECO:0000259" key="1">
    <source>
        <dbReference type="PROSITE" id="PS51462"/>
    </source>
</evidence>
<evidence type="ECO:0000313" key="2">
    <source>
        <dbReference type="EMBL" id="SER55796.1"/>
    </source>
</evidence>
<dbReference type="PANTHER" id="PTHR43736">
    <property type="entry name" value="ADP-RIBOSE PYROPHOSPHATASE"/>
    <property type="match status" value="1"/>
</dbReference>
<dbReference type="SUPFAM" id="SSF46785">
    <property type="entry name" value="Winged helix' DNA-binding domain"/>
    <property type="match status" value="1"/>
</dbReference>
<dbReference type="PROSITE" id="PS51462">
    <property type="entry name" value="NUDIX"/>
    <property type="match status" value="1"/>
</dbReference>
<dbReference type="Gene3D" id="3.90.79.10">
    <property type="entry name" value="Nucleoside Triphosphate Pyrophosphohydrolase"/>
    <property type="match status" value="1"/>
</dbReference>
<dbReference type="PANTHER" id="PTHR43736:SF4">
    <property type="entry name" value="SLR1690 PROTEIN"/>
    <property type="match status" value="1"/>
</dbReference>
<dbReference type="Pfam" id="PF00293">
    <property type="entry name" value="NUDIX"/>
    <property type="match status" value="1"/>
</dbReference>
<dbReference type="InterPro" id="IPR054105">
    <property type="entry name" value="WHD_NrtR"/>
</dbReference>
<dbReference type="Pfam" id="PF21906">
    <property type="entry name" value="WHD_NrtR"/>
    <property type="match status" value="1"/>
</dbReference>
<dbReference type="AlphaFoldDB" id="A0A1H9Q5F7"/>
<proteinExistence type="predicted"/>
<dbReference type="InterPro" id="IPR036388">
    <property type="entry name" value="WH-like_DNA-bd_sf"/>
</dbReference>